<dbReference type="NCBIfam" id="TIGR00241">
    <property type="entry name" value="CoA_E_activ"/>
    <property type="match status" value="2"/>
</dbReference>
<comment type="caution">
    <text evidence="7">The sequence shown here is derived from an EMBL/GenBank/DDBJ whole genome shotgun (WGS) entry which is preliminary data.</text>
</comment>
<dbReference type="InterPro" id="IPR002731">
    <property type="entry name" value="ATPase_BadF"/>
</dbReference>
<gene>
    <name evidence="7" type="ORF">C3F09_11925</name>
</gene>
<dbReference type="SUPFAM" id="SSF53067">
    <property type="entry name" value="Actin-like ATPase domain"/>
    <property type="match status" value="2"/>
</dbReference>
<evidence type="ECO:0000313" key="8">
    <source>
        <dbReference type="Proteomes" id="UP000250918"/>
    </source>
</evidence>
<evidence type="ECO:0000256" key="1">
    <source>
        <dbReference type="ARBA" id="ARBA00001966"/>
    </source>
</evidence>
<feature type="non-terminal residue" evidence="7">
    <location>
        <position position="1030"/>
    </location>
</feature>
<dbReference type="GO" id="GO:0051536">
    <property type="term" value="F:iron-sulfur cluster binding"/>
    <property type="evidence" value="ECO:0007669"/>
    <property type="project" value="UniProtKB-KW"/>
</dbReference>
<evidence type="ECO:0000313" key="7">
    <source>
        <dbReference type="EMBL" id="PWB68309.1"/>
    </source>
</evidence>
<evidence type="ECO:0000256" key="3">
    <source>
        <dbReference type="ARBA" id="ARBA00023004"/>
    </source>
</evidence>
<keyword evidence="3" id="KW-0408">Iron</keyword>
<dbReference type="Gene3D" id="3.40.50.11900">
    <property type="match status" value="1"/>
</dbReference>
<proteinExistence type="predicted"/>
<dbReference type="EMBL" id="PQAP01000207">
    <property type="protein sequence ID" value="PWB68309.1"/>
    <property type="molecule type" value="Genomic_DNA"/>
</dbReference>
<dbReference type="InterPro" id="IPR018709">
    <property type="entry name" value="CoA_activase_DUF2229"/>
</dbReference>
<protein>
    <submittedName>
        <fullName evidence="7">CoA activase</fullName>
    </submittedName>
</protein>
<dbReference type="PANTHER" id="PTHR32329:SF7">
    <property type="entry name" value="ACTIVATOR OF 2-HYDROXYACYL-COA-HYDRATASE"/>
    <property type="match status" value="1"/>
</dbReference>
<feature type="domain" description="ATPase BadF/BadG/BcrA/BcrD type" evidence="5">
    <location>
        <begin position="329"/>
        <end position="581"/>
    </location>
</feature>
<dbReference type="InterPro" id="IPR008275">
    <property type="entry name" value="CoA_E_activase_dom"/>
</dbReference>
<dbReference type="Pfam" id="PF09989">
    <property type="entry name" value="DUF2229"/>
    <property type="match status" value="1"/>
</dbReference>
<organism evidence="7 8">
    <name type="scientific">candidate division GN15 bacterium</name>
    <dbReference type="NCBI Taxonomy" id="2072418"/>
    <lineage>
        <taxon>Bacteria</taxon>
        <taxon>candidate division GN15</taxon>
    </lineage>
</organism>
<dbReference type="CDD" id="cd24034">
    <property type="entry name" value="ASKHA_NBD_O66634-like_rpt1"/>
    <property type="match status" value="1"/>
</dbReference>
<keyword evidence="4" id="KW-0411">Iron-sulfur</keyword>
<dbReference type="Pfam" id="PF01869">
    <property type="entry name" value="BcrAD_BadFG"/>
    <property type="match status" value="2"/>
</dbReference>
<feature type="domain" description="DUF2229" evidence="6">
    <location>
        <begin position="678"/>
        <end position="896"/>
    </location>
</feature>
<name>A0A855WUP6_9BACT</name>
<evidence type="ECO:0000256" key="4">
    <source>
        <dbReference type="ARBA" id="ARBA00023014"/>
    </source>
</evidence>
<evidence type="ECO:0000259" key="6">
    <source>
        <dbReference type="Pfam" id="PF09989"/>
    </source>
</evidence>
<dbReference type="CDD" id="cd24035">
    <property type="entry name" value="ASKHA_NBD_O66634-like_rpt2"/>
    <property type="match status" value="1"/>
</dbReference>
<comment type="cofactor">
    <cofactor evidence="1">
        <name>[4Fe-4S] cluster</name>
        <dbReference type="ChEBI" id="CHEBI:49883"/>
    </cofactor>
</comment>
<dbReference type="InterPro" id="IPR051805">
    <property type="entry name" value="Dehydratase_Activator_Redct"/>
</dbReference>
<dbReference type="GO" id="GO:0046872">
    <property type="term" value="F:metal ion binding"/>
    <property type="evidence" value="ECO:0007669"/>
    <property type="project" value="UniProtKB-KW"/>
</dbReference>
<feature type="domain" description="ATPase BadF/BadG/BcrA/BcrD type" evidence="5">
    <location>
        <begin position="16"/>
        <end position="269"/>
    </location>
</feature>
<evidence type="ECO:0000256" key="2">
    <source>
        <dbReference type="ARBA" id="ARBA00022723"/>
    </source>
</evidence>
<accession>A0A855WUP6</accession>
<dbReference type="PANTHER" id="PTHR32329">
    <property type="entry name" value="BIFUNCTIONAL PROTEIN [INCLUDES 2-HYDROXYACYL-COA DEHYDRATASE (N-TER) AND ITS ACTIVATOR DOMAIN (C_TERM)-RELATED"/>
    <property type="match status" value="1"/>
</dbReference>
<dbReference type="Gene3D" id="3.30.420.40">
    <property type="match status" value="4"/>
</dbReference>
<dbReference type="InterPro" id="IPR043129">
    <property type="entry name" value="ATPase_NBD"/>
</dbReference>
<dbReference type="AlphaFoldDB" id="A0A855WUP6"/>
<sequence>MRRYFRSTMDPQNLSIGIDVGSVAVKVVLLRNGIVVDNVYSRFTEGPFETLRDLMAGPFASLAGQSFTLGLTGIGGKTAHGILGGKVCGEVAALAAANFHVLPQLRTVIEMGGEDSKLLILDSANRTVVDFAMNAQCAAGTGSFLDQQASRLSLSIEGEFGELALKSTHPPRIAGRCSVFAKSDMIHLQQIATPDYDIVAGLCFAVARNFKSAIARGKRFDPPIAFEGGVAANPGMIRAFTEILGLAHGELIVPEHYNVMGALGAALLAAEAQAVVQSFDPSRIEAYLDYRETAESGRQALTFDFPDSKFYDVTTQPPPRNFEQLDVFLGVDVGSLSTNVVLIDRNQRVIARRYLMTEGRPIEAVRRGLAEIGLEVGDKVRVIAAGTTGSGRYLTADYIGADIVRNEITAQATAAINIDPGVDTIFEIGGQDSKYISLESRAVVDFEMNKACAAGTGSFLQEQAEKLKINIEREFGDKALAASCPVGCGERCTVFMESDLVAHQRSGAKKEDLIAGLAYSIASNYLTKVVGDRKIGDNIFFQGGVAWNRGVVAAFEKLIGKKVTVPPHHDVTGAIGAAILAMEKEREDGFQTTFKGFDVYKRKYNLSSFPCQDCSNQCEIHKVEIEGDATLYYGARCEKYEVDSKIERTLPPDYYGWRQRSLYQRYIEFSKPRKVGQRIGIPRVLHFFDYFPFWRAFFESLDFQVVLSDVTSQRTVERALELFSAETCYPIKLVYGHVANLLDKQLDVIFLPSLIKVTGEVGVGDTEAYVCPYVQNAGSSIAARFDFAAAGVKLVSTPINFSDDADKLHRALRDLADKLNLSDRQLKRGIRSGLDAYRSFRQAQVEEGRQALEALAPDEKAIVIISRPYNGFDRRLSLEIPEKIRHLGLKVIPMDFLPIGDAGGNHQDMYWRYGRRILQAADFIRKHPNLFAVYMTSFGCGPDSFILHFFRKAMAGKPHLQLEIDEHSADAGLITRCEAFVDSLRFYEYKPPASGFTLSVDAYKPFERRINIPNMCDHAYAMQAAFERHG</sequence>
<keyword evidence="2" id="KW-0479">Metal-binding</keyword>
<evidence type="ECO:0000259" key="5">
    <source>
        <dbReference type="Pfam" id="PF01869"/>
    </source>
</evidence>
<reference evidence="7 8" key="1">
    <citation type="journal article" date="2018" name="ISME J.">
        <title>A methanotrophic archaeon couples anaerobic oxidation of methane to Fe(III) reduction.</title>
        <authorList>
            <person name="Cai C."/>
            <person name="Leu A.O."/>
            <person name="Xie G.J."/>
            <person name="Guo J."/>
            <person name="Feng Y."/>
            <person name="Zhao J.X."/>
            <person name="Tyson G.W."/>
            <person name="Yuan Z."/>
            <person name="Hu S."/>
        </authorList>
    </citation>
    <scope>NUCLEOTIDE SEQUENCE [LARGE SCALE GENOMIC DNA]</scope>
    <source>
        <strain evidence="7">FeB_12</strain>
    </source>
</reference>
<dbReference type="Proteomes" id="UP000250918">
    <property type="component" value="Unassembled WGS sequence"/>
</dbReference>